<keyword evidence="3" id="KW-1185">Reference proteome</keyword>
<evidence type="ECO:0000313" key="3">
    <source>
        <dbReference type="Proteomes" id="UP000562984"/>
    </source>
</evidence>
<protein>
    <recommendedName>
        <fullName evidence="4">Lipoprotein</fullName>
    </recommendedName>
</protein>
<dbReference type="AlphaFoldDB" id="A0A849AAF5"/>
<evidence type="ECO:0000313" key="2">
    <source>
        <dbReference type="EMBL" id="NNG37499.1"/>
    </source>
</evidence>
<proteinExistence type="predicted"/>
<sequence length="137" mass="14003">MIGHRHRAVVAAVGALLLASLAACTTSPTGARSDCVPAPKATDWLIGELRTGVTVEDQPQAVSAPAFGDMYAVAMHLRQPDGQQVTAVFAMNALDGPAKVYAVNPPAQDNAQLPSAASFGMSDASAGARSAIRCLDS</sequence>
<name>A0A849AAF5_9ACTN</name>
<evidence type="ECO:0000256" key="1">
    <source>
        <dbReference type="SAM" id="SignalP"/>
    </source>
</evidence>
<evidence type="ECO:0008006" key="4">
    <source>
        <dbReference type="Google" id="ProtNLM"/>
    </source>
</evidence>
<feature type="signal peptide" evidence="1">
    <location>
        <begin position="1"/>
        <end position="22"/>
    </location>
</feature>
<feature type="chain" id="PRO_5039146659" description="Lipoprotein" evidence="1">
    <location>
        <begin position="23"/>
        <end position="137"/>
    </location>
</feature>
<gene>
    <name evidence="2" type="ORF">HKD39_17705</name>
</gene>
<dbReference type="Proteomes" id="UP000562984">
    <property type="component" value="Unassembled WGS sequence"/>
</dbReference>
<organism evidence="2 3">
    <name type="scientific">Nakamurella aerolata</name>
    <dbReference type="NCBI Taxonomy" id="1656892"/>
    <lineage>
        <taxon>Bacteria</taxon>
        <taxon>Bacillati</taxon>
        <taxon>Actinomycetota</taxon>
        <taxon>Actinomycetes</taxon>
        <taxon>Nakamurellales</taxon>
        <taxon>Nakamurellaceae</taxon>
        <taxon>Nakamurella</taxon>
    </lineage>
</organism>
<dbReference type="EMBL" id="JABEND010000014">
    <property type="protein sequence ID" value="NNG37499.1"/>
    <property type="molecule type" value="Genomic_DNA"/>
</dbReference>
<accession>A0A849AAF5</accession>
<comment type="caution">
    <text evidence="2">The sequence shown here is derived from an EMBL/GenBank/DDBJ whole genome shotgun (WGS) entry which is preliminary data.</text>
</comment>
<dbReference type="RefSeq" id="WP_171201196.1">
    <property type="nucleotide sequence ID" value="NZ_JABEND010000014.1"/>
</dbReference>
<reference evidence="2 3" key="1">
    <citation type="submission" date="2020-05" db="EMBL/GenBank/DDBJ databases">
        <title>Nakamurella sp. DB0629 isolated from air conditioner.</title>
        <authorList>
            <person name="Kim D.H."/>
            <person name="Kim D.-U."/>
        </authorList>
    </citation>
    <scope>NUCLEOTIDE SEQUENCE [LARGE SCALE GENOMIC DNA]</scope>
    <source>
        <strain evidence="2 3">DB0629</strain>
    </source>
</reference>
<keyword evidence="1" id="KW-0732">Signal</keyword>
<dbReference type="PROSITE" id="PS51257">
    <property type="entry name" value="PROKAR_LIPOPROTEIN"/>
    <property type="match status" value="1"/>
</dbReference>